<dbReference type="InterPro" id="IPR003593">
    <property type="entry name" value="AAA+_ATPase"/>
</dbReference>
<dbReference type="EMBL" id="QETB01000002">
    <property type="protein sequence ID" value="PWF26680.1"/>
    <property type="molecule type" value="Genomic_DNA"/>
</dbReference>
<dbReference type="PROSITE" id="PS50893">
    <property type="entry name" value="ABC_TRANSPORTER_2"/>
    <property type="match status" value="1"/>
</dbReference>
<dbReference type="GO" id="GO:0005524">
    <property type="term" value="F:ATP binding"/>
    <property type="evidence" value="ECO:0007669"/>
    <property type="project" value="UniProtKB-KW"/>
</dbReference>
<dbReference type="SUPFAM" id="SSF52540">
    <property type="entry name" value="P-loop containing nucleoside triphosphate hydrolases"/>
    <property type="match status" value="1"/>
</dbReference>
<dbReference type="AlphaFoldDB" id="A0A2V1KAJ7"/>
<dbReference type="SMART" id="SM00382">
    <property type="entry name" value="AAA"/>
    <property type="match status" value="1"/>
</dbReference>
<evidence type="ECO:0000256" key="2">
    <source>
        <dbReference type="ARBA" id="ARBA00022840"/>
    </source>
</evidence>
<evidence type="ECO:0000313" key="4">
    <source>
        <dbReference type="EMBL" id="PWF26680.1"/>
    </source>
</evidence>
<dbReference type="Gene3D" id="3.40.50.300">
    <property type="entry name" value="P-loop containing nucleotide triphosphate hydrolases"/>
    <property type="match status" value="1"/>
</dbReference>
<dbReference type="GO" id="GO:0016887">
    <property type="term" value="F:ATP hydrolysis activity"/>
    <property type="evidence" value="ECO:0007669"/>
    <property type="project" value="InterPro"/>
</dbReference>
<dbReference type="Pfam" id="PF00005">
    <property type="entry name" value="ABC_tran"/>
    <property type="match status" value="1"/>
</dbReference>
<feature type="domain" description="ABC transporter" evidence="3">
    <location>
        <begin position="5"/>
        <end position="245"/>
    </location>
</feature>
<gene>
    <name evidence="4" type="ORF">DD236_05165</name>
</gene>
<evidence type="ECO:0000313" key="5">
    <source>
        <dbReference type="Proteomes" id="UP000245283"/>
    </source>
</evidence>
<protein>
    <submittedName>
        <fullName evidence="4">ABC transporter ATP-binding protein</fullName>
    </submittedName>
</protein>
<comment type="caution">
    <text evidence="4">The sequence shown here is derived from an EMBL/GenBank/DDBJ whole genome shotgun (WGS) entry which is preliminary data.</text>
</comment>
<keyword evidence="2 4" id="KW-0067">ATP-binding</keyword>
<dbReference type="PANTHER" id="PTHR43158:SF2">
    <property type="entry name" value="SKFA PEPTIDE EXPORT ATP-BINDING PROTEIN SKFE"/>
    <property type="match status" value="1"/>
</dbReference>
<evidence type="ECO:0000259" key="3">
    <source>
        <dbReference type="PROSITE" id="PS50893"/>
    </source>
</evidence>
<name>A0A2V1KAJ7_9ACTO</name>
<keyword evidence="5" id="KW-1185">Reference proteome</keyword>
<dbReference type="OrthoDB" id="9789994at2"/>
<dbReference type="InterPro" id="IPR003439">
    <property type="entry name" value="ABC_transporter-like_ATP-bd"/>
</dbReference>
<proteinExistence type="predicted"/>
<reference evidence="5" key="1">
    <citation type="submission" date="2018-05" db="EMBL/GenBank/DDBJ databases">
        <authorList>
            <person name="Li Y."/>
        </authorList>
    </citation>
    <scope>NUCLEOTIDE SEQUENCE [LARGE SCALE GENOMIC DNA]</scope>
    <source>
        <strain evidence="5">sk1b4</strain>
    </source>
</reference>
<sequence>MRDVLELKDVIVKRGGRNILDGVNWRVNEGERWVVLGPNGAGKTTSIQLAAGRMHPSSGTVTIVGETLGRVDVNELRPLVGLTSASLDTRIPAGQRVLDVVRTAAYGHLARWREIYEDEDTARAQQLLDGLGVGSLADRVFNTISSGETKRVGIARALMPNPEVLILDEPTSGLDLGGRESLLETLTGLAAQPYAPVLILVTHHVEEIPEGFTHALLLKDGTVFAAGPISETITSFNLSRVFGLPLEVESSHGRYTARALRREERQSL</sequence>
<accession>A0A2V1KAJ7</accession>
<keyword evidence="1" id="KW-0547">Nucleotide-binding</keyword>
<dbReference type="Proteomes" id="UP000245283">
    <property type="component" value="Unassembled WGS sequence"/>
</dbReference>
<dbReference type="InterPro" id="IPR027417">
    <property type="entry name" value="P-loop_NTPase"/>
</dbReference>
<dbReference type="PANTHER" id="PTHR43158">
    <property type="entry name" value="SKFA PEPTIDE EXPORT ATP-BINDING PROTEIN SKFE"/>
    <property type="match status" value="1"/>
</dbReference>
<evidence type="ECO:0000256" key="1">
    <source>
        <dbReference type="ARBA" id="ARBA00022741"/>
    </source>
</evidence>
<organism evidence="4 5">
    <name type="scientific">Ancrocorticia populi</name>
    <dbReference type="NCBI Taxonomy" id="2175228"/>
    <lineage>
        <taxon>Bacteria</taxon>
        <taxon>Bacillati</taxon>
        <taxon>Actinomycetota</taxon>
        <taxon>Actinomycetes</taxon>
        <taxon>Actinomycetales</taxon>
        <taxon>Actinomycetaceae</taxon>
        <taxon>Ancrocorticia</taxon>
    </lineage>
</organism>
<dbReference type="RefSeq" id="WP_109093326.1">
    <property type="nucleotide sequence ID" value="NZ_CAMELQ010000008.1"/>
</dbReference>